<protein>
    <submittedName>
        <fullName evidence="4">12658_t:CDS:1</fullName>
    </submittedName>
</protein>
<accession>A0A9N8YRB2</accession>
<gene>
    <name evidence="4" type="ORF">ALEPTO_LOCUS313</name>
</gene>
<comment type="similarity">
    <text evidence="1">Belongs to the RUS1 family.</text>
</comment>
<dbReference type="InterPro" id="IPR006968">
    <property type="entry name" value="RUS_fam"/>
</dbReference>
<dbReference type="EMBL" id="CAJVPS010000017">
    <property type="protein sequence ID" value="CAG8441095.1"/>
    <property type="molecule type" value="Genomic_DNA"/>
</dbReference>
<evidence type="ECO:0000256" key="2">
    <source>
        <dbReference type="SAM" id="Phobius"/>
    </source>
</evidence>
<feature type="transmembrane region" description="Helical" evidence="2">
    <location>
        <begin position="259"/>
        <end position="281"/>
    </location>
</feature>
<sequence>MWKIQSSVIKESFSFATVSAVTSTRKPERVRQIIRKPWKSRIDIFTFPESISTPENKNKNIEPLTKLTITHTSIPILKEEGKNMIERFIHTLKLQAISAFMPKGYPDAVTKDYWNFTKWQFVNKTAGSVTGVLSTQSLLYAMGLGATSVPLAAALNWIIKDGLGQLGGVFYAATVNSRFDSEPKRYRFRATLYMQLASLLELIAPLYPHLFLLFASTSNVGKNICWLAGAASRAQMTKTFALRDNLGDITGKSRSQGTAAGLLGTGIGIAISATITAMSSVPSVIQPVFHIFLAFLPFSLLNIYAAYRSNTYVTNSTLNIQRTEMILYPFVKEILKDNVLHKNEQGTNQSNEKRQEPLSSELLKNIIPSPKEISLRETFVRKYNSVFRVPLVMEPTLQHYARDEYADALKSAIQHEGFLHPEEYFILHVPEHHLFEKFYTPPQSPSKSFFRPRILLPGHKQHITLWYSVNAKSIDVIKGFFHACALRYAIEHDDMIPFDEREKILMAIRSTHRIVEKSWAGLLNGLVYKRWDIENLFLAETNDHRLIVEALNS</sequence>
<feature type="transmembrane region" description="Helical" evidence="2">
    <location>
        <begin position="138"/>
        <end position="159"/>
    </location>
</feature>
<dbReference type="Pfam" id="PF04884">
    <property type="entry name" value="UVB_sens_prot"/>
    <property type="match status" value="1"/>
</dbReference>
<keyword evidence="5" id="KW-1185">Reference proteome</keyword>
<dbReference type="PANTHER" id="PTHR12770">
    <property type="entry name" value="RUS1 FAMILY PROTEIN C16ORF58"/>
    <property type="match status" value="1"/>
</dbReference>
<keyword evidence="2" id="KW-0472">Membrane</keyword>
<feature type="domain" description="Protein root UVB sensitive/RUS" evidence="3">
    <location>
        <begin position="96"/>
        <end position="332"/>
    </location>
</feature>
<reference evidence="4" key="1">
    <citation type="submission" date="2021-06" db="EMBL/GenBank/DDBJ databases">
        <authorList>
            <person name="Kallberg Y."/>
            <person name="Tangrot J."/>
            <person name="Rosling A."/>
        </authorList>
    </citation>
    <scope>NUCLEOTIDE SEQUENCE</scope>
    <source>
        <strain evidence="4">FL130A</strain>
    </source>
</reference>
<dbReference type="OrthoDB" id="19606at2759"/>
<dbReference type="Proteomes" id="UP000789508">
    <property type="component" value="Unassembled WGS sequence"/>
</dbReference>
<name>A0A9N8YRB2_9GLOM</name>
<keyword evidence="2" id="KW-0812">Transmembrane</keyword>
<keyword evidence="2" id="KW-1133">Transmembrane helix</keyword>
<organism evidence="4 5">
    <name type="scientific">Ambispora leptoticha</name>
    <dbReference type="NCBI Taxonomy" id="144679"/>
    <lineage>
        <taxon>Eukaryota</taxon>
        <taxon>Fungi</taxon>
        <taxon>Fungi incertae sedis</taxon>
        <taxon>Mucoromycota</taxon>
        <taxon>Glomeromycotina</taxon>
        <taxon>Glomeromycetes</taxon>
        <taxon>Archaeosporales</taxon>
        <taxon>Ambisporaceae</taxon>
        <taxon>Ambispora</taxon>
    </lineage>
</organism>
<evidence type="ECO:0000313" key="5">
    <source>
        <dbReference type="Proteomes" id="UP000789508"/>
    </source>
</evidence>
<feature type="transmembrane region" description="Helical" evidence="2">
    <location>
        <begin position="287"/>
        <end position="307"/>
    </location>
</feature>
<evidence type="ECO:0000259" key="3">
    <source>
        <dbReference type="Pfam" id="PF04884"/>
    </source>
</evidence>
<dbReference type="InterPro" id="IPR054549">
    <property type="entry name" value="UVB_sens_RUS_dom"/>
</dbReference>
<dbReference type="PANTHER" id="PTHR12770:SF22">
    <property type="entry name" value="PROTEIN ROOT UVB SENSITIVE 1, CHLOROPLASTIC"/>
    <property type="match status" value="1"/>
</dbReference>
<evidence type="ECO:0000256" key="1">
    <source>
        <dbReference type="ARBA" id="ARBA00007558"/>
    </source>
</evidence>
<evidence type="ECO:0000313" key="4">
    <source>
        <dbReference type="EMBL" id="CAG8441095.1"/>
    </source>
</evidence>
<dbReference type="AlphaFoldDB" id="A0A9N8YRB2"/>
<feature type="transmembrane region" description="Helical" evidence="2">
    <location>
        <begin position="192"/>
        <end position="214"/>
    </location>
</feature>
<comment type="caution">
    <text evidence="4">The sequence shown here is derived from an EMBL/GenBank/DDBJ whole genome shotgun (WGS) entry which is preliminary data.</text>
</comment>
<proteinExistence type="inferred from homology"/>